<gene>
    <name evidence="4" type="ORF">PROFUN_03307</name>
</gene>
<keyword evidence="5" id="KW-1185">Reference proteome</keyword>
<evidence type="ECO:0000313" key="5">
    <source>
        <dbReference type="Proteomes" id="UP000241769"/>
    </source>
</evidence>
<dbReference type="InterPro" id="IPR005097">
    <property type="entry name" value="Sacchrp_dh_NADP-bd"/>
</dbReference>
<evidence type="ECO:0000259" key="3">
    <source>
        <dbReference type="Pfam" id="PF03435"/>
    </source>
</evidence>
<dbReference type="AlphaFoldDB" id="A0A2P6NWQ7"/>
<dbReference type="OrthoDB" id="10268090at2759"/>
<protein>
    <recommendedName>
        <fullName evidence="3">Saccharopine dehydrogenase NADP binding domain-containing protein</fullName>
    </recommendedName>
</protein>
<dbReference type="GO" id="GO:0005811">
    <property type="term" value="C:lipid droplet"/>
    <property type="evidence" value="ECO:0007669"/>
    <property type="project" value="TreeGrafter"/>
</dbReference>
<reference evidence="4 5" key="1">
    <citation type="journal article" date="2018" name="Genome Biol. Evol.">
        <title>Multiple Roots of Fruiting Body Formation in Amoebozoa.</title>
        <authorList>
            <person name="Hillmann F."/>
            <person name="Forbes G."/>
            <person name="Novohradska S."/>
            <person name="Ferling I."/>
            <person name="Riege K."/>
            <person name="Groth M."/>
            <person name="Westermann M."/>
            <person name="Marz M."/>
            <person name="Spaller T."/>
            <person name="Winckler T."/>
            <person name="Schaap P."/>
            <person name="Glockner G."/>
        </authorList>
    </citation>
    <scope>NUCLEOTIDE SEQUENCE [LARGE SCALE GENOMIC DNA]</scope>
    <source>
        <strain evidence="4 5">Jena</strain>
    </source>
</reference>
<keyword evidence="2" id="KW-0472">Membrane</keyword>
<dbReference type="Gene3D" id="3.40.50.720">
    <property type="entry name" value="NAD(P)-binding Rossmann-like Domain"/>
    <property type="match status" value="1"/>
</dbReference>
<dbReference type="InParanoid" id="A0A2P6NWQ7"/>
<dbReference type="GO" id="GO:0009247">
    <property type="term" value="P:glycolipid biosynthetic process"/>
    <property type="evidence" value="ECO:0007669"/>
    <property type="project" value="TreeGrafter"/>
</dbReference>
<evidence type="ECO:0000256" key="2">
    <source>
        <dbReference type="SAM" id="Phobius"/>
    </source>
</evidence>
<keyword evidence="2" id="KW-1133">Transmembrane helix</keyword>
<feature type="domain" description="Saccharopine dehydrogenase NADP binding" evidence="3">
    <location>
        <begin position="9"/>
        <end position="142"/>
    </location>
</feature>
<name>A0A2P6NWQ7_9EUKA</name>
<dbReference type="PANTHER" id="PTHR12286:SF5">
    <property type="entry name" value="SACCHAROPINE DEHYDROGENASE-LIKE OXIDOREDUCTASE"/>
    <property type="match status" value="1"/>
</dbReference>
<evidence type="ECO:0000313" key="4">
    <source>
        <dbReference type="EMBL" id="PRP88393.1"/>
    </source>
</evidence>
<comment type="similarity">
    <text evidence="1">Belongs to the saccharopine dehydrogenase family.</text>
</comment>
<dbReference type="InterPro" id="IPR036291">
    <property type="entry name" value="NAD(P)-bd_dom_sf"/>
</dbReference>
<dbReference type="InterPro" id="IPR051276">
    <property type="entry name" value="Saccharopine_DH-like_oxidrdct"/>
</dbReference>
<dbReference type="Proteomes" id="UP000241769">
    <property type="component" value="Unassembled WGS sequence"/>
</dbReference>
<dbReference type="PANTHER" id="PTHR12286">
    <property type="entry name" value="SACCHAROPINE DEHYDROGENASE-LIKE OXIDOREDUCTASE"/>
    <property type="match status" value="1"/>
</dbReference>
<sequence>MNGRTYDLILFGATGFTGKLCVEEIAKSLHFFHTDGHTFRWAIAGRSRDRLKAIIKPLEHAKVVVDVVIADIEDEESLRRMARSTRIILSAVGPYRSFGEPLVKACIAERTDYLDLCGEPEFIENMMLKYHDLAVERKVTLVHAAAFDSVPADLGAIHAVKALRREHNGVLPSSVEMFLRLQPGPSGMGVNYATYECAVEGFGSVKALKDIRRDLAKKRAVMPHLIGKKPIVTENFKWDGYNRAWRLNHFFADASVVRTTQILNASKPHPRPPAIHFVAHVLIPSTWALIQMIFFFTIFSLLAKFSIGRKILLEFPEVFTRGIVSKRGPSARQRAETSVVMSFLAAGYSRERVHPDQFVRTAWTFPEPGYVATPILFVHSAAALYHSRHVKRDGKVPTGVNTPGYAFEDSDLEERLLSDSRIQVETRFD</sequence>
<proteinExistence type="inferred from homology"/>
<dbReference type="SUPFAM" id="SSF51735">
    <property type="entry name" value="NAD(P)-binding Rossmann-fold domains"/>
    <property type="match status" value="1"/>
</dbReference>
<keyword evidence="2" id="KW-0812">Transmembrane</keyword>
<evidence type="ECO:0000256" key="1">
    <source>
        <dbReference type="ARBA" id="ARBA00038048"/>
    </source>
</evidence>
<dbReference type="Pfam" id="PF03435">
    <property type="entry name" value="Sacchrp_dh_NADP"/>
    <property type="match status" value="1"/>
</dbReference>
<dbReference type="GO" id="GO:0005739">
    <property type="term" value="C:mitochondrion"/>
    <property type="evidence" value="ECO:0007669"/>
    <property type="project" value="TreeGrafter"/>
</dbReference>
<accession>A0A2P6NWQ7</accession>
<organism evidence="4 5">
    <name type="scientific">Planoprotostelium fungivorum</name>
    <dbReference type="NCBI Taxonomy" id="1890364"/>
    <lineage>
        <taxon>Eukaryota</taxon>
        <taxon>Amoebozoa</taxon>
        <taxon>Evosea</taxon>
        <taxon>Variosea</taxon>
        <taxon>Cavosteliida</taxon>
        <taxon>Cavosteliaceae</taxon>
        <taxon>Planoprotostelium</taxon>
    </lineage>
</organism>
<feature type="transmembrane region" description="Helical" evidence="2">
    <location>
        <begin position="277"/>
        <end position="303"/>
    </location>
</feature>
<dbReference type="EMBL" id="MDYQ01000011">
    <property type="protein sequence ID" value="PRP88393.1"/>
    <property type="molecule type" value="Genomic_DNA"/>
</dbReference>
<dbReference type="GO" id="GO:0005886">
    <property type="term" value="C:plasma membrane"/>
    <property type="evidence" value="ECO:0007669"/>
    <property type="project" value="TreeGrafter"/>
</dbReference>
<comment type="caution">
    <text evidence="4">The sequence shown here is derived from an EMBL/GenBank/DDBJ whole genome shotgun (WGS) entry which is preliminary data.</text>
</comment>